<proteinExistence type="predicted"/>
<dbReference type="AlphaFoldDB" id="A0A381S5K8"/>
<reference evidence="1" key="1">
    <citation type="submission" date="2018-05" db="EMBL/GenBank/DDBJ databases">
        <authorList>
            <person name="Lanie J.A."/>
            <person name="Ng W.-L."/>
            <person name="Kazmierczak K.M."/>
            <person name="Andrzejewski T.M."/>
            <person name="Davidsen T.M."/>
            <person name="Wayne K.J."/>
            <person name="Tettelin H."/>
            <person name="Glass J.I."/>
            <person name="Rusch D."/>
            <person name="Podicherti R."/>
            <person name="Tsui H.-C.T."/>
            <person name="Winkler M.E."/>
        </authorList>
    </citation>
    <scope>NUCLEOTIDE SEQUENCE</scope>
</reference>
<gene>
    <name evidence="1" type="ORF">METZ01_LOCUS50371</name>
</gene>
<accession>A0A381S5K8</accession>
<sequence length="240" mass="27925">MAYLNANIPVLYSQIRREYLYDLKEHHGEVEDCIIFGLASITGRPILFHAIMENGAVFYRLPISAFIQRGFDVKEVPRMRLDELELWNCFSYYPSVTSFDILDGQSGKFFGKDKKTHPGAYLFTVDWAHPESNIVDTDHSEISHEHKCAHILALEDGNYAAQPNNRILWDIPSFTVKDEVPDWKVQTSDWNVEDTGKWKTEDTDRFFYGIEETKDEEEEKYLADEKAMADYADSFKEKND</sequence>
<evidence type="ECO:0000313" key="1">
    <source>
        <dbReference type="EMBL" id="SUZ97517.1"/>
    </source>
</evidence>
<name>A0A381S5K8_9ZZZZ</name>
<organism evidence="1">
    <name type="scientific">marine metagenome</name>
    <dbReference type="NCBI Taxonomy" id="408172"/>
    <lineage>
        <taxon>unclassified sequences</taxon>
        <taxon>metagenomes</taxon>
        <taxon>ecological metagenomes</taxon>
    </lineage>
</organism>
<dbReference type="EMBL" id="UINC01002517">
    <property type="protein sequence ID" value="SUZ97517.1"/>
    <property type="molecule type" value="Genomic_DNA"/>
</dbReference>
<protein>
    <submittedName>
        <fullName evidence="1">Uncharacterized protein</fullName>
    </submittedName>
</protein>